<reference evidence="2" key="1">
    <citation type="journal article" date="2023" name="G3 (Bethesda)">
        <title>Genome assembly and association tests identify interacting loci associated with vigor, precocity, and sex in interspecific pistachio rootstocks.</title>
        <authorList>
            <person name="Palmer W."/>
            <person name="Jacygrad E."/>
            <person name="Sagayaradj S."/>
            <person name="Cavanaugh K."/>
            <person name="Han R."/>
            <person name="Bertier L."/>
            <person name="Beede B."/>
            <person name="Kafkas S."/>
            <person name="Golino D."/>
            <person name="Preece J."/>
            <person name="Michelmore R."/>
        </authorList>
    </citation>
    <scope>NUCLEOTIDE SEQUENCE [LARGE SCALE GENOMIC DNA]</scope>
</reference>
<accession>A0ACC0Y1X6</accession>
<dbReference type="Proteomes" id="UP001163603">
    <property type="component" value="Chromosome 9"/>
</dbReference>
<comment type="caution">
    <text evidence="1">The sequence shown here is derived from an EMBL/GenBank/DDBJ whole genome shotgun (WGS) entry which is preliminary data.</text>
</comment>
<gene>
    <name evidence="1" type="ORF">Pint_35613</name>
</gene>
<name>A0ACC0Y1X6_9ROSI</name>
<protein>
    <submittedName>
        <fullName evidence="1">Uncharacterized protein</fullName>
    </submittedName>
</protein>
<evidence type="ECO:0000313" key="2">
    <source>
        <dbReference type="Proteomes" id="UP001163603"/>
    </source>
</evidence>
<sequence length="175" mass="19423">MKFLFCCSSSFSSVSQIETAIDGGQNHQNFHVFSSNELKTATHGFSSSNKIGEGGFGSVYKGRLQDGTFVAVKVLSIELESMRGEREFISELAALSDIKHENLVKLIGCCIDGTSRYLVYDYMENNSLTHSLLGMGSLQCWQFGEISGSYTSDELSLKKKPFDSSRWDCFACKKM</sequence>
<proteinExistence type="predicted"/>
<keyword evidence="2" id="KW-1185">Reference proteome</keyword>
<dbReference type="EMBL" id="CM047744">
    <property type="protein sequence ID" value="KAJ0027730.1"/>
    <property type="molecule type" value="Genomic_DNA"/>
</dbReference>
<organism evidence="1 2">
    <name type="scientific">Pistacia integerrima</name>
    <dbReference type="NCBI Taxonomy" id="434235"/>
    <lineage>
        <taxon>Eukaryota</taxon>
        <taxon>Viridiplantae</taxon>
        <taxon>Streptophyta</taxon>
        <taxon>Embryophyta</taxon>
        <taxon>Tracheophyta</taxon>
        <taxon>Spermatophyta</taxon>
        <taxon>Magnoliopsida</taxon>
        <taxon>eudicotyledons</taxon>
        <taxon>Gunneridae</taxon>
        <taxon>Pentapetalae</taxon>
        <taxon>rosids</taxon>
        <taxon>malvids</taxon>
        <taxon>Sapindales</taxon>
        <taxon>Anacardiaceae</taxon>
        <taxon>Pistacia</taxon>
    </lineage>
</organism>
<evidence type="ECO:0000313" key="1">
    <source>
        <dbReference type="EMBL" id="KAJ0027730.1"/>
    </source>
</evidence>